<evidence type="ECO:0000313" key="2">
    <source>
        <dbReference type="Proteomes" id="UP000237000"/>
    </source>
</evidence>
<proteinExistence type="predicted"/>
<dbReference type="Proteomes" id="UP000237000">
    <property type="component" value="Unassembled WGS sequence"/>
</dbReference>
<sequence length="104" mass="11711">MEMWRDDDCDNHGDGYCNEENAHELLEDEQADVTVYLSSSIVIISQMLPIVLYLPPTPSSAYVAVYELEPKIIFSNQANYSNRSRIGVAGQNTINYTNLKGVHN</sequence>
<dbReference type="OrthoDB" id="10507748at2759"/>
<dbReference type="AlphaFoldDB" id="A0A2P5CW16"/>
<name>A0A2P5CW16_TREOI</name>
<accession>A0A2P5CW16</accession>
<evidence type="ECO:0000313" key="1">
    <source>
        <dbReference type="EMBL" id="PON65245.1"/>
    </source>
</evidence>
<dbReference type="EMBL" id="JXTC01000322">
    <property type="protein sequence ID" value="PON65245.1"/>
    <property type="molecule type" value="Genomic_DNA"/>
</dbReference>
<keyword evidence="2" id="KW-1185">Reference proteome</keyword>
<reference evidence="2" key="1">
    <citation type="submission" date="2016-06" db="EMBL/GenBank/DDBJ databases">
        <title>Parallel loss of symbiosis genes in relatives of nitrogen-fixing non-legume Parasponia.</title>
        <authorList>
            <person name="Van Velzen R."/>
            <person name="Holmer R."/>
            <person name="Bu F."/>
            <person name="Rutten L."/>
            <person name="Van Zeijl A."/>
            <person name="Liu W."/>
            <person name="Santuari L."/>
            <person name="Cao Q."/>
            <person name="Sharma T."/>
            <person name="Shen D."/>
            <person name="Roswanjaya Y."/>
            <person name="Wardhani T."/>
            <person name="Kalhor M.S."/>
            <person name="Jansen J."/>
            <person name="Van den Hoogen J."/>
            <person name="Gungor B."/>
            <person name="Hartog M."/>
            <person name="Hontelez J."/>
            <person name="Verver J."/>
            <person name="Yang W.-C."/>
            <person name="Schijlen E."/>
            <person name="Repin R."/>
            <person name="Schilthuizen M."/>
            <person name="Schranz E."/>
            <person name="Heidstra R."/>
            <person name="Miyata K."/>
            <person name="Fedorova E."/>
            <person name="Kohlen W."/>
            <person name="Bisseling T."/>
            <person name="Smit S."/>
            <person name="Geurts R."/>
        </authorList>
    </citation>
    <scope>NUCLEOTIDE SEQUENCE [LARGE SCALE GENOMIC DNA]</scope>
    <source>
        <strain evidence="2">cv. RG33-2</strain>
    </source>
</reference>
<dbReference type="InParanoid" id="A0A2P5CW16"/>
<organism evidence="1 2">
    <name type="scientific">Trema orientale</name>
    <name type="common">Charcoal tree</name>
    <name type="synonym">Celtis orientalis</name>
    <dbReference type="NCBI Taxonomy" id="63057"/>
    <lineage>
        <taxon>Eukaryota</taxon>
        <taxon>Viridiplantae</taxon>
        <taxon>Streptophyta</taxon>
        <taxon>Embryophyta</taxon>
        <taxon>Tracheophyta</taxon>
        <taxon>Spermatophyta</taxon>
        <taxon>Magnoliopsida</taxon>
        <taxon>eudicotyledons</taxon>
        <taxon>Gunneridae</taxon>
        <taxon>Pentapetalae</taxon>
        <taxon>rosids</taxon>
        <taxon>fabids</taxon>
        <taxon>Rosales</taxon>
        <taxon>Cannabaceae</taxon>
        <taxon>Trema</taxon>
    </lineage>
</organism>
<comment type="caution">
    <text evidence="1">The sequence shown here is derived from an EMBL/GenBank/DDBJ whole genome shotgun (WGS) entry which is preliminary data.</text>
</comment>
<protein>
    <submittedName>
        <fullName evidence="1">Uncharacterized protein</fullName>
    </submittedName>
</protein>
<gene>
    <name evidence="1" type="ORF">TorRG33x02_271410</name>
</gene>